<dbReference type="GO" id="GO:0080120">
    <property type="term" value="P:CAAX-box protein maturation"/>
    <property type="evidence" value="ECO:0007669"/>
    <property type="project" value="UniProtKB-ARBA"/>
</dbReference>
<dbReference type="InterPro" id="IPR042150">
    <property type="entry name" value="MmRce1-like"/>
</dbReference>
<keyword evidence="1" id="KW-1133">Transmembrane helix</keyword>
<dbReference type="PANTHER" id="PTHR35797">
    <property type="entry name" value="PROTEASE-RELATED"/>
    <property type="match status" value="1"/>
</dbReference>
<evidence type="ECO:0000313" key="4">
    <source>
        <dbReference type="Proteomes" id="UP001139226"/>
    </source>
</evidence>
<feature type="transmembrane region" description="Helical" evidence="1">
    <location>
        <begin position="145"/>
        <end position="166"/>
    </location>
</feature>
<dbReference type="GO" id="GO:0008237">
    <property type="term" value="F:metallopeptidase activity"/>
    <property type="evidence" value="ECO:0007669"/>
    <property type="project" value="UniProtKB-KW"/>
</dbReference>
<keyword evidence="3" id="KW-0482">Metalloprotease</keyword>
<sequence length="244" mass="28327">MTFKNKISTAKWIQILIFYLLALVLTYTFTKFPNLIRELWISVFDLNVSFSWNHGIGLLIATIACYLLFKQDYKTSFLGNKHLKSLIIATSYLIIYSLFGLSNKFNINEHFWALIFCSSMLIYDIFEEIAWRGFLNDKLGKTPTLVKGIITGILWGLWHILIFKSFNQFGGLHYFVLLTIIVSIIMSYAVKKTNSILVAASIHGLLILRNNYVTIICIVIWTLLIITWERDKIFNRRKTAYNNG</sequence>
<dbReference type="AlphaFoldDB" id="A0A9X2AAL9"/>
<keyword evidence="4" id="KW-1185">Reference proteome</keyword>
<organism evidence="3 4">
    <name type="scientific">Christiangramia lutea</name>
    <dbReference type="NCBI Taxonomy" id="1607951"/>
    <lineage>
        <taxon>Bacteria</taxon>
        <taxon>Pseudomonadati</taxon>
        <taxon>Bacteroidota</taxon>
        <taxon>Flavobacteriia</taxon>
        <taxon>Flavobacteriales</taxon>
        <taxon>Flavobacteriaceae</taxon>
        <taxon>Christiangramia</taxon>
    </lineage>
</organism>
<feature type="transmembrane region" description="Helical" evidence="1">
    <location>
        <begin position="211"/>
        <end position="228"/>
    </location>
</feature>
<reference evidence="3" key="1">
    <citation type="submission" date="2022-03" db="EMBL/GenBank/DDBJ databases">
        <title>Gramella crocea sp. nov., isolated from activated sludge of a seafood processing plant.</title>
        <authorList>
            <person name="Zhang X."/>
        </authorList>
    </citation>
    <scope>NUCLEOTIDE SEQUENCE</scope>
    <source>
        <strain evidence="3">YJ019</strain>
    </source>
</reference>
<dbReference type="InterPro" id="IPR003675">
    <property type="entry name" value="Rce1/LyrA-like_dom"/>
</dbReference>
<keyword evidence="1" id="KW-0812">Transmembrane</keyword>
<feature type="transmembrane region" description="Helical" evidence="1">
    <location>
        <begin position="50"/>
        <end position="69"/>
    </location>
</feature>
<protein>
    <submittedName>
        <fullName evidence="3">CPBP family intramembrane metalloprotease</fullName>
    </submittedName>
</protein>
<accession>A0A9X2AAL9</accession>
<dbReference type="Pfam" id="PF02517">
    <property type="entry name" value="Rce1-like"/>
    <property type="match status" value="1"/>
</dbReference>
<dbReference type="RefSeq" id="WP_240714815.1">
    <property type="nucleotide sequence ID" value="NZ_JAKVTV010000015.1"/>
</dbReference>
<feature type="transmembrane region" description="Helical" evidence="1">
    <location>
        <begin position="172"/>
        <end position="190"/>
    </location>
</feature>
<feature type="transmembrane region" description="Helical" evidence="1">
    <location>
        <begin position="12"/>
        <end position="30"/>
    </location>
</feature>
<gene>
    <name evidence="3" type="ORF">ML462_15880</name>
</gene>
<keyword evidence="3" id="KW-0378">Hydrolase</keyword>
<dbReference type="Proteomes" id="UP001139226">
    <property type="component" value="Unassembled WGS sequence"/>
</dbReference>
<feature type="domain" description="CAAX prenyl protease 2/Lysostaphin resistance protein A-like" evidence="2">
    <location>
        <begin position="113"/>
        <end position="205"/>
    </location>
</feature>
<keyword evidence="3" id="KW-0645">Protease</keyword>
<evidence type="ECO:0000259" key="2">
    <source>
        <dbReference type="Pfam" id="PF02517"/>
    </source>
</evidence>
<evidence type="ECO:0000256" key="1">
    <source>
        <dbReference type="SAM" id="Phobius"/>
    </source>
</evidence>
<keyword evidence="1" id="KW-0472">Membrane</keyword>
<evidence type="ECO:0000313" key="3">
    <source>
        <dbReference type="EMBL" id="MCH4824650.1"/>
    </source>
</evidence>
<comment type="caution">
    <text evidence="3">The sequence shown here is derived from an EMBL/GenBank/DDBJ whole genome shotgun (WGS) entry which is preliminary data.</text>
</comment>
<name>A0A9X2AAL9_9FLAO</name>
<feature type="transmembrane region" description="Helical" evidence="1">
    <location>
        <begin position="81"/>
        <end position="99"/>
    </location>
</feature>
<dbReference type="PANTHER" id="PTHR35797:SF1">
    <property type="entry name" value="PROTEASE"/>
    <property type="match status" value="1"/>
</dbReference>
<dbReference type="EMBL" id="JAKVTV010000015">
    <property type="protein sequence ID" value="MCH4824650.1"/>
    <property type="molecule type" value="Genomic_DNA"/>
</dbReference>
<dbReference type="GO" id="GO:0004175">
    <property type="term" value="F:endopeptidase activity"/>
    <property type="evidence" value="ECO:0007669"/>
    <property type="project" value="UniProtKB-ARBA"/>
</dbReference>
<proteinExistence type="predicted"/>